<evidence type="ECO:0000313" key="1">
    <source>
        <dbReference type="EMBL" id="NCD70786.1"/>
    </source>
</evidence>
<dbReference type="Proteomes" id="UP000638732">
    <property type="component" value="Unassembled WGS sequence"/>
</dbReference>
<dbReference type="EMBL" id="WWEO01000043">
    <property type="protein sequence ID" value="NCD70786.1"/>
    <property type="molecule type" value="Genomic_DNA"/>
</dbReference>
<reference evidence="1" key="1">
    <citation type="submission" date="2020-01" db="EMBL/GenBank/DDBJ databases">
        <authorList>
            <person name="Seo Y.L."/>
        </authorList>
    </citation>
    <scope>NUCLEOTIDE SEQUENCE</scope>
    <source>
        <strain evidence="1">R11</strain>
    </source>
</reference>
<evidence type="ECO:0000313" key="2">
    <source>
        <dbReference type="Proteomes" id="UP000638732"/>
    </source>
</evidence>
<sequence length="158" mass="17698">MSLTSFLSKIWSGIKSIFDKLPYELQSAAHIAVVITQNIKNFTDSPAADILTLLIPGDIDNKIKDWLRAKLPEVLTALRLVDSISALKDPDEITAAAVKTIQNLDPNVQNAFMHDLSVLIAQEISKAQNNTLKWSDAIYIIEWYYQHKYKQQADISAG</sequence>
<organism evidence="1 2">
    <name type="scientific">Mucilaginibacter agri</name>
    <dbReference type="NCBI Taxonomy" id="2695265"/>
    <lineage>
        <taxon>Bacteria</taxon>
        <taxon>Pseudomonadati</taxon>
        <taxon>Bacteroidota</taxon>
        <taxon>Sphingobacteriia</taxon>
        <taxon>Sphingobacteriales</taxon>
        <taxon>Sphingobacteriaceae</taxon>
        <taxon>Mucilaginibacter</taxon>
    </lineage>
</organism>
<protein>
    <submittedName>
        <fullName evidence="1">Uncharacterized protein</fullName>
    </submittedName>
</protein>
<dbReference type="RefSeq" id="WP_166586738.1">
    <property type="nucleotide sequence ID" value="NZ_WWEO01000043.1"/>
</dbReference>
<proteinExistence type="predicted"/>
<comment type="caution">
    <text evidence="1">The sequence shown here is derived from an EMBL/GenBank/DDBJ whole genome shotgun (WGS) entry which is preliminary data.</text>
</comment>
<accession>A0A965ZJF4</accession>
<name>A0A965ZJF4_9SPHI</name>
<gene>
    <name evidence="1" type="ORF">GSY63_15585</name>
</gene>
<dbReference type="AlphaFoldDB" id="A0A965ZJF4"/>
<reference evidence="1" key="2">
    <citation type="submission" date="2020-10" db="EMBL/GenBank/DDBJ databases">
        <title>Mucilaginibacter sp. nov., isolated from soil.</title>
        <authorList>
            <person name="Jeon C.O."/>
        </authorList>
    </citation>
    <scope>NUCLEOTIDE SEQUENCE</scope>
    <source>
        <strain evidence="1">R11</strain>
    </source>
</reference>
<keyword evidence="2" id="KW-1185">Reference proteome</keyword>